<feature type="region of interest" description="Disordered" evidence="1">
    <location>
        <begin position="1"/>
        <end position="61"/>
    </location>
</feature>
<evidence type="ECO:0000313" key="2">
    <source>
        <dbReference type="EMBL" id="ATY64930.1"/>
    </source>
</evidence>
<feature type="compositionally biased region" description="Basic and acidic residues" evidence="1">
    <location>
        <begin position="550"/>
        <end position="563"/>
    </location>
</feature>
<feature type="region of interest" description="Disordered" evidence="1">
    <location>
        <begin position="440"/>
        <end position="507"/>
    </location>
</feature>
<gene>
    <name evidence="2" type="ORF">A9K55_005241</name>
</gene>
<feature type="compositionally biased region" description="Low complexity" evidence="1">
    <location>
        <begin position="1"/>
        <end position="19"/>
    </location>
</feature>
<evidence type="ECO:0000256" key="1">
    <source>
        <dbReference type="SAM" id="MobiDB-lite"/>
    </source>
</evidence>
<feature type="compositionally biased region" description="Polar residues" evidence="1">
    <location>
        <begin position="209"/>
        <end position="225"/>
    </location>
</feature>
<feature type="region of interest" description="Disordered" evidence="1">
    <location>
        <begin position="138"/>
        <end position="171"/>
    </location>
</feature>
<feature type="region of interest" description="Disordered" evidence="1">
    <location>
        <begin position="652"/>
        <end position="681"/>
    </location>
</feature>
<reference evidence="2 3" key="1">
    <citation type="journal article" date="2017" name="BMC Genomics">
        <title>Chromosome level assembly and secondary metabolite potential of the parasitic fungus Cordyceps militaris.</title>
        <authorList>
            <person name="Kramer G.J."/>
            <person name="Nodwell J.R."/>
        </authorList>
    </citation>
    <scope>NUCLEOTIDE SEQUENCE [LARGE SCALE GENOMIC DNA]</scope>
    <source>
        <strain evidence="2 3">ATCC 34164</strain>
    </source>
</reference>
<feature type="compositionally biased region" description="Basic and acidic residues" evidence="1">
    <location>
        <begin position="671"/>
        <end position="681"/>
    </location>
</feature>
<feature type="compositionally biased region" description="Polar residues" evidence="1">
    <location>
        <begin position="440"/>
        <end position="452"/>
    </location>
</feature>
<feature type="compositionally biased region" description="Pro residues" evidence="1">
    <location>
        <begin position="658"/>
        <end position="670"/>
    </location>
</feature>
<dbReference type="EMBL" id="CP023325">
    <property type="protein sequence ID" value="ATY64930.1"/>
    <property type="molecule type" value="Genomic_DNA"/>
</dbReference>
<name>A0A2H4SPA3_CORMI</name>
<dbReference type="VEuPathDB" id="FungiDB:A9K55_005241"/>
<feature type="compositionally biased region" description="Polar residues" evidence="1">
    <location>
        <begin position="159"/>
        <end position="171"/>
    </location>
</feature>
<feature type="region of interest" description="Disordered" evidence="1">
    <location>
        <begin position="201"/>
        <end position="228"/>
    </location>
</feature>
<dbReference type="Proteomes" id="UP000323067">
    <property type="component" value="Chromosome v"/>
</dbReference>
<dbReference type="VEuPathDB" id="FungiDB:CCM_08181"/>
<evidence type="ECO:0000313" key="3">
    <source>
        <dbReference type="Proteomes" id="UP000323067"/>
    </source>
</evidence>
<feature type="compositionally biased region" description="Basic and acidic residues" evidence="1">
    <location>
        <begin position="589"/>
        <end position="598"/>
    </location>
</feature>
<dbReference type="AlphaFoldDB" id="A0A2H4SPA3"/>
<feature type="region of interest" description="Disordered" evidence="1">
    <location>
        <begin position="535"/>
        <end position="565"/>
    </location>
</feature>
<organism evidence="2 3">
    <name type="scientific">Cordyceps militaris</name>
    <name type="common">Caterpillar fungus</name>
    <name type="synonym">Clavaria militaris</name>
    <dbReference type="NCBI Taxonomy" id="73501"/>
    <lineage>
        <taxon>Eukaryota</taxon>
        <taxon>Fungi</taxon>
        <taxon>Dikarya</taxon>
        <taxon>Ascomycota</taxon>
        <taxon>Pezizomycotina</taxon>
        <taxon>Sordariomycetes</taxon>
        <taxon>Hypocreomycetidae</taxon>
        <taxon>Hypocreales</taxon>
        <taxon>Cordycipitaceae</taxon>
        <taxon>Cordyceps</taxon>
    </lineage>
</organism>
<protein>
    <recommendedName>
        <fullName evidence="4">Mucin</fullName>
    </recommendedName>
</protein>
<feature type="region of interest" description="Disordered" evidence="1">
    <location>
        <begin position="583"/>
        <end position="604"/>
    </location>
</feature>
<proteinExistence type="predicted"/>
<feature type="compositionally biased region" description="Basic residues" evidence="1">
    <location>
        <begin position="20"/>
        <end position="38"/>
    </location>
</feature>
<evidence type="ECO:0008006" key="4">
    <source>
        <dbReference type="Google" id="ProtNLM"/>
    </source>
</evidence>
<sequence length="711" mass="79358">MSPPASRLSASSRVPPASSRIRRHRGTARTNHHHHHDHRQHDKTMTATDDRDDPFYGVVGPTTRTRRAATTTMMRSDTDSFHRSVGRSNRHSLLPFRHVSSSSEDDGSYHRHRRLHQGLKLLERTRGRSINCIGDSGGGWRGHRYARSQASQGSGSGTDGHSPSESTTSFPVMTREEFEALPPTIQRKYFSTLERLRFAQDTDPEASDATPSASFDNLPKLQSNINPAASTTNAPLAAASFAPRPLLNNHHQPVRLTVLSKLPSEAVCPLAAASLPQRRPRSALIRLHSSPALDQLANTSTKLGGILHNKSENHQQPSVSSRQSVILDATDQALIKRGKRQAHLTARQSKGHLHRAASFDTLSRRMHSRANDAAWIDGRLKETEDSLYDSFRWLEDDIDLRLDLNDYHTGLHEDVPYHKDRPASFRRKLSISSKVTFGRASSTLSRPTTKDGSTPFGGSMLSLHNPSCNGHVRRRSRALSLMSATKQPPAEVTTAASPPPAMDPAAHYQDPEARMKLRVYLASPHKFDEAVEFGFPSTEQQPPSPTTPPKRVDSLPRNADRGAHLRMQTVVEDRRCSLYSDKTIATEPDSPRTPDTLEKPSVPFATPAADQDREAAPKIDYTQAHAYSREMTLRMTLTRPDLRANENLMYGWQKGAPPTLPDAPHSPPAPRSEDELKKDSIERQLAAIDQENMLYPERSSMKRLWNRVRRT</sequence>
<accession>A0A2H4SPA3</accession>
<dbReference type="OrthoDB" id="4868281at2759"/>